<dbReference type="EMBL" id="BA000038">
    <property type="protein sequence ID" value="BAC97691.1"/>
    <property type="molecule type" value="Genomic_DNA"/>
</dbReference>
<dbReference type="Proteomes" id="UP000002675">
    <property type="component" value="Chromosome II"/>
</dbReference>
<name>Q7MBS5_VIBVY</name>
<evidence type="ECO:0000313" key="2">
    <source>
        <dbReference type="Proteomes" id="UP000002675"/>
    </source>
</evidence>
<accession>Q7MBS5</accession>
<evidence type="ECO:0000313" key="1">
    <source>
        <dbReference type="EMBL" id="BAC97691.1"/>
    </source>
</evidence>
<organism evidence="1 2">
    <name type="scientific">Vibrio vulnificus (strain YJ016)</name>
    <dbReference type="NCBI Taxonomy" id="196600"/>
    <lineage>
        <taxon>Bacteria</taxon>
        <taxon>Pseudomonadati</taxon>
        <taxon>Pseudomonadota</taxon>
        <taxon>Gammaproteobacteria</taxon>
        <taxon>Vibrionales</taxon>
        <taxon>Vibrionaceae</taxon>
        <taxon>Vibrio</taxon>
    </lineage>
</organism>
<dbReference type="AlphaFoldDB" id="Q7MBS5"/>
<sequence length="44" mass="4807">MNGAELQNLPNVRGDVTDHLPGALITQLHQNDKQQIGDDVLRAT</sequence>
<reference evidence="1 2" key="1">
    <citation type="journal article" date="2003" name="Genome Res.">
        <title>Comparative genome analysis of Vibrio vulnificus, a marine pathogen.</title>
        <authorList>
            <person name="Chen C.Y."/>
            <person name="Wu K.M."/>
            <person name="Chang Y.C."/>
            <person name="Chang C.H."/>
            <person name="Tsai H.C."/>
            <person name="Liao T.L."/>
            <person name="Liu Y.M."/>
            <person name="Chen H.J."/>
            <person name="Shen A.B."/>
            <person name="Li J.C."/>
            <person name="Su T.L."/>
            <person name="Shao C.P."/>
            <person name="Lee C.T."/>
            <person name="Hor L.I."/>
            <person name="Tsai S.F."/>
        </authorList>
    </citation>
    <scope>NUCLEOTIDE SEQUENCE [LARGE SCALE GENOMIC DNA]</scope>
    <source>
        <strain evidence="1 2">YJ016</strain>
    </source>
</reference>
<proteinExistence type="predicted"/>
<dbReference type="KEGG" id="vvy:VVA1665"/>
<protein>
    <submittedName>
        <fullName evidence="1">Uncharacterized protein</fullName>
    </submittedName>
</protein>
<gene>
    <name evidence="1" type="ordered locus">VVA1665</name>
</gene>
<dbReference type="HOGENOM" id="CLU_3223827_0_0_6"/>